<evidence type="ECO:0000256" key="1">
    <source>
        <dbReference type="SAM" id="MobiDB-lite"/>
    </source>
</evidence>
<comment type="caution">
    <text evidence="2">The sequence shown here is derived from an EMBL/GenBank/DDBJ whole genome shotgun (WGS) entry which is preliminary data.</text>
</comment>
<feature type="compositionally biased region" description="Basic and acidic residues" evidence="1">
    <location>
        <begin position="1"/>
        <end position="11"/>
    </location>
</feature>
<dbReference type="Proteomes" id="UP000003111">
    <property type="component" value="Unassembled WGS sequence"/>
</dbReference>
<evidence type="ECO:0000313" key="3">
    <source>
        <dbReference type="Proteomes" id="UP000003111"/>
    </source>
</evidence>
<feature type="region of interest" description="Disordered" evidence="1">
    <location>
        <begin position="1"/>
        <end position="50"/>
    </location>
</feature>
<protein>
    <submittedName>
        <fullName evidence="2">Uncharacterized protein</fullName>
    </submittedName>
</protein>
<dbReference type="HOGENOM" id="CLU_3113722_0_0_11"/>
<proteinExistence type="predicted"/>
<name>E2S8S0_9ACTN</name>
<feature type="compositionally biased region" description="Basic and acidic residues" evidence="1">
    <location>
        <begin position="24"/>
        <end position="42"/>
    </location>
</feature>
<dbReference type="AlphaFoldDB" id="E2S8S0"/>
<organism evidence="2 3">
    <name type="scientific">Aeromicrobium marinum DSM 15272</name>
    <dbReference type="NCBI Taxonomy" id="585531"/>
    <lineage>
        <taxon>Bacteria</taxon>
        <taxon>Bacillati</taxon>
        <taxon>Actinomycetota</taxon>
        <taxon>Actinomycetes</taxon>
        <taxon>Propionibacteriales</taxon>
        <taxon>Nocardioidaceae</taxon>
        <taxon>Aeromicrobium</taxon>
    </lineage>
</organism>
<accession>E2S8S0</accession>
<evidence type="ECO:0000313" key="2">
    <source>
        <dbReference type="EMBL" id="EFQ84575.1"/>
    </source>
</evidence>
<dbReference type="EMBL" id="ACLF03000002">
    <property type="protein sequence ID" value="EFQ84575.1"/>
    <property type="molecule type" value="Genomic_DNA"/>
</dbReference>
<sequence>MRPLGERAADLRKRRAWGTPPSGGDRRRPTSTDRFTGARDGVEAEQAPFF</sequence>
<gene>
    <name evidence="2" type="ORF">HMPREF0063_10427</name>
</gene>
<reference evidence="2" key="1">
    <citation type="submission" date="2010-08" db="EMBL/GenBank/DDBJ databases">
        <authorList>
            <person name="Muzny D."/>
            <person name="Qin X."/>
            <person name="Buhay C."/>
            <person name="Dugan-Rocha S."/>
            <person name="Ding Y."/>
            <person name="Chen G."/>
            <person name="Hawes A."/>
            <person name="Holder M."/>
            <person name="Jhangiani S."/>
            <person name="Johnson A."/>
            <person name="Khan Z."/>
            <person name="Li Z."/>
            <person name="Liu W."/>
            <person name="Liu X."/>
            <person name="Perez L."/>
            <person name="Shen H."/>
            <person name="Wang Q."/>
            <person name="Watt J."/>
            <person name="Xi L."/>
            <person name="Xin Y."/>
            <person name="Zhou J."/>
            <person name="Deng J."/>
            <person name="Jiang H."/>
            <person name="Liu Y."/>
            <person name="Qu J."/>
            <person name="Song X.-Z."/>
            <person name="Zhang L."/>
            <person name="Villasana D."/>
            <person name="Johnson A."/>
            <person name="Liu J."/>
            <person name="Liyanage D."/>
            <person name="Lorensuhewa L."/>
            <person name="Robinson T."/>
            <person name="Song A."/>
            <person name="Song B.-B."/>
            <person name="Dinh H."/>
            <person name="Thornton R."/>
            <person name="Coyle M."/>
            <person name="Francisco L."/>
            <person name="Jackson L."/>
            <person name="Javaid M."/>
            <person name="Korchina V."/>
            <person name="Kovar C."/>
            <person name="Mata R."/>
            <person name="Mathew T."/>
            <person name="Ngo R."/>
            <person name="Nguyen L."/>
            <person name="Nguyen N."/>
            <person name="Okwuonu G."/>
            <person name="Ongeri F."/>
            <person name="Pham C."/>
            <person name="Simmons D."/>
            <person name="Wilczek-Boney K."/>
            <person name="Hale W."/>
            <person name="Jakkamsetti A."/>
            <person name="Pham P."/>
            <person name="Ruth R."/>
            <person name="San Lucas F."/>
            <person name="Warren J."/>
            <person name="Zhang J."/>
            <person name="Zhao Z."/>
            <person name="Zhou C."/>
            <person name="Zhu D."/>
            <person name="Lee S."/>
            <person name="Bess C."/>
            <person name="Blankenburg K."/>
            <person name="Forbes L."/>
            <person name="Fu Q."/>
            <person name="Gubbala S."/>
            <person name="Hirani K."/>
            <person name="Jayaseelan J.C."/>
            <person name="Lara F."/>
            <person name="Munidasa M."/>
            <person name="Palculict T."/>
            <person name="Patil S."/>
            <person name="Pu L.-L."/>
            <person name="Saada N."/>
            <person name="Tang L."/>
            <person name="Weissenberger G."/>
            <person name="Zhu Y."/>
            <person name="Hemphill L."/>
            <person name="Shang Y."/>
            <person name="Youmans B."/>
            <person name="Ayvaz T."/>
            <person name="Ross M."/>
            <person name="Santibanez J."/>
            <person name="Aqrawi P."/>
            <person name="Gross S."/>
            <person name="Joshi V."/>
            <person name="Fowler G."/>
            <person name="Nazareth L."/>
            <person name="Reid J."/>
            <person name="Worley K."/>
            <person name="Petrosino J."/>
            <person name="Highlander S."/>
            <person name="Gibbs R."/>
        </authorList>
    </citation>
    <scope>NUCLEOTIDE SEQUENCE [LARGE SCALE GENOMIC DNA]</scope>
    <source>
        <strain evidence="2">DSM 15272</strain>
    </source>
</reference>
<keyword evidence="3" id="KW-1185">Reference proteome</keyword>